<evidence type="ECO:0000256" key="1">
    <source>
        <dbReference type="ARBA" id="ARBA00023239"/>
    </source>
</evidence>
<dbReference type="PANTHER" id="PTHR12935:SF14">
    <property type="entry name" value="GAMMA-GLUTAMYLCYCLOTRANSFERASE"/>
    <property type="match status" value="1"/>
</dbReference>
<dbReference type="Ensembl" id="ENSPKIT00000042859.1">
    <property type="protein sequence ID" value="ENSPKIP00000018329.1"/>
    <property type="gene ID" value="ENSPKIG00000003929.1"/>
</dbReference>
<evidence type="ECO:0000256" key="3">
    <source>
        <dbReference type="PIRSR" id="PIRSR617939-2"/>
    </source>
</evidence>
<dbReference type="PANTHER" id="PTHR12935">
    <property type="entry name" value="GAMMA-GLUTAMYLCYCLOTRANSFERASE"/>
    <property type="match status" value="1"/>
</dbReference>
<protein>
    <submittedName>
        <fullName evidence="5">Gamma-glutamylcyclotransferase b</fullName>
    </submittedName>
</protein>
<reference evidence="5" key="1">
    <citation type="submission" date="2025-08" db="UniProtKB">
        <authorList>
            <consortium name="Ensembl"/>
        </authorList>
    </citation>
    <scope>IDENTIFICATION</scope>
</reference>
<evidence type="ECO:0000313" key="6">
    <source>
        <dbReference type="Proteomes" id="UP000261540"/>
    </source>
</evidence>
<evidence type="ECO:0000256" key="4">
    <source>
        <dbReference type="SAM" id="SignalP"/>
    </source>
</evidence>
<dbReference type="SUPFAM" id="SSF110857">
    <property type="entry name" value="Gamma-glutamyl cyclotransferase-like"/>
    <property type="match status" value="2"/>
</dbReference>
<feature type="binding site" evidence="3">
    <location>
        <begin position="29"/>
        <end position="34"/>
    </location>
    <ligand>
        <name>substrate</name>
    </ligand>
</feature>
<reference evidence="5" key="2">
    <citation type="submission" date="2025-09" db="UniProtKB">
        <authorList>
            <consortium name="Ensembl"/>
        </authorList>
    </citation>
    <scope>IDENTIFICATION</scope>
</reference>
<proteinExistence type="predicted"/>
<feature type="chain" id="PRO_5017262227" evidence="4">
    <location>
        <begin position="19"/>
        <end position="297"/>
    </location>
</feature>
<feature type="active site" description="Proton acceptor" evidence="2">
    <location>
        <position position="203"/>
    </location>
</feature>
<name>A0A3B3RIR7_9TELE</name>
<evidence type="ECO:0000313" key="5">
    <source>
        <dbReference type="Ensembl" id="ENSPKIP00000018329.1"/>
    </source>
</evidence>
<feature type="signal peptide" evidence="4">
    <location>
        <begin position="1"/>
        <end position="18"/>
    </location>
</feature>
<evidence type="ECO:0000256" key="2">
    <source>
        <dbReference type="PIRSR" id="PIRSR617939-1"/>
    </source>
</evidence>
<dbReference type="Gene3D" id="3.10.490.10">
    <property type="entry name" value="Gamma-glutamyl cyclotransferase-like"/>
    <property type="match status" value="2"/>
</dbReference>
<dbReference type="STRING" id="1676925.ENSPKIP00000018329"/>
<organism evidence="5 6">
    <name type="scientific">Paramormyrops kingsleyae</name>
    <dbReference type="NCBI Taxonomy" id="1676925"/>
    <lineage>
        <taxon>Eukaryota</taxon>
        <taxon>Metazoa</taxon>
        <taxon>Chordata</taxon>
        <taxon>Craniata</taxon>
        <taxon>Vertebrata</taxon>
        <taxon>Euteleostomi</taxon>
        <taxon>Actinopterygii</taxon>
        <taxon>Neopterygii</taxon>
        <taxon>Teleostei</taxon>
        <taxon>Osteoglossocephala</taxon>
        <taxon>Osteoglossomorpha</taxon>
        <taxon>Osteoglossiformes</taxon>
        <taxon>Mormyridae</taxon>
        <taxon>Paramormyrops</taxon>
    </lineage>
</organism>
<keyword evidence="4" id="KW-0732">Signal</keyword>
<dbReference type="Pfam" id="PF13772">
    <property type="entry name" value="AIG2_2"/>
    <property type="match status" value="2"/>
</dbReference>
<dbReference type="Proteomes" id="UP000261540">
    <property type="component" value="Unplaced"/>
</dbReference>
<keyword evidence="6" id="KW-1185">Reference proteome</keyword>
<dbReference type="GeneTree" id="ENSGT00500000044921"/>
<dbReference type="InterPro" id="IPR013024">
    <property type="entry name" value="GGCT-like"/>
</dbReference>
<dbReference type="GO" id="GO:0003839">
    <property type="term" value="F:gamma-glutamylcyclotransferase activity"/>
    <property type="evidence" value="ECO:0007669"/>
    <property type="project" value="InterPro"/>
</dbReference>
<dbReference type="InterPro" id="IPR017939">
    <property type="entry name" value="G-Glutamylcylcotransferase"/>
</dbReference>
<feature type="binding site" evidence="3">
    <location>
        <position position="243"/>
    </location>
    <ligand>
        <name>substrate</name>
    </ligand>
</feature>
<keyword evidence="1" id="KW-0456">Lyase</keyword>
<dbReference type="CDD" id="cd06661">
    <property type="entry name" value="GGCT_like"/>
    <property type="match status" value="2"/>
</dbReference>
<accession>A0A3B3RIR7</accession>
<sequence>MLLFSLFLHFLFLFPSEAADSMNQASFLYFAYGSNLLKERLQLENPSAKALCVARLTDHKLVFGNHRGLPSNRWHGGVATIEHSSGEDVLGVVWEMNIDDLESLDRQENVRSGIYSPVEVSVWAAGQKITCRTYIMNSCVYASPSPQYLKGYALKFGLWGELMENETAWQGGVATIKEQKDSEVWGVVWKISSEDRRNLDKQEGVDRGLYRPLEVNVNTTYGEILCHAYQMNNFTSKLASPQYKQVICMGAEQNGLPPDYIRELHALETNNNNSTSMLNTIFAAKHREKIPSHVGQP</sequence>
<dbReference type="AlphaFoldDB" id="A0A3B3RIR7"/>
<dbReference type="InterPro" id="IPR036568">
    <property type="entry name" value="GGCT-like_sf"/>
</dbReference>